<protein>
    <submittedName>
        <fullName evidence="1">Uncharacterized protein</fullName>
    </submittedName>
</protein>
<name>A0ABS1JEQ2_9BACL</name>
<accession>A0ABS1JEQ2</accession>
<organism evidence="1 2">
    <name type="scientific">Tumebacillus amylolyticus</name>
    <dbReference type="NCBI Taxonomy" id="2801339"/>
    <lineage>
        <taxon>Bacteria</taxon>
        <taxon>Bacillati</taxon>
        <taxon>Bacillota</taxon>
        <taxon>Bacilli</taxon>
        <taxon>Bacillales</taxon>
        <taxon>Alicyclobacillaceae</taxon>
        <taxon>Tumebacillus</taxon>
    </lineage>
</organism>
<gene>
    <name evidence="1" type="ORF">JJB07_19200</name>
</gene>
<keyword evidence="2" id="KW-1185">Reference proteome</keyword>
<dbReference type="RefSeq" id="WP_201637688.1">
    <property type="nucleotide sequence ID" value="NZ_JAEQNB010000006.1"/>
</dbReference>
<evidence type="ECO:0000313" key="2">
    <source>
        <dbReference type="Proteomes" id="UP000602284"/>
    </source>
</evidence>
<dbReference type="EMBL" id="JAEQNB010000006">
    <property type="protein sequence ID" value="MBL0388739.1"/>
    <property type="molecule type" value="Genomic_DNA"/>
</dbReference>
<proteinExistence type="predicted"/>
<evidence type="ECO:0000313" key="1">
    <source>
        <dbReference type="EMBL" id="MBL0388739.1"/>
    </source>
</evidence>
<comment type="caution">
    <text evidence="1">The sequence shown here is derived from an EMBL/GenBank/DDBJ whole genome shotgun (WGS) entry which is preliminary data.</text>
</comment>
<dbReference type="Proteomes" id="UP000602284">
    <property type="component" value="Unassembled WGS sequence"/>
</dbReference>
<reference evidence="1 2" key="1">
    <citation type="submission" date="2021-01" db="EMBL/GenBank/DDBJ databases">
        <title>Tumebacillus sp. strain ITR2 16S ribosomal RNA gene Genome sequencing and assembly.</title>
        <authorList>
            <person name="Kang M."/>
        </authorList>
    </citation>
    <scope>NUCLEOTIDE SEQUENCE [LARGE SCALE GENOMIC DNA]</scope>
    <source>
        <strain evidence="1 2">ITR2</strain>
    </source>
</reference>
<sequence length="100" mass="11586">MMVELELELSRMKLVAMQDTLGAYLRTDGMGRQLHPEIAVSGLPGARAEAFLLRIVERIDRGEYLELPGGWWLVEGTWHRYEWKPEQFVFLFDGESHPVL</sequence>